<dbReference type="PANTHER" id="PTHR34351">
    <property type="entry name" value="SLR1927 PROTEIN-RELATED"/>
    <property type="match status" value="1"/>
</dbReference>
<dbReference type="PANTHER" id="PTHR34351:SF1">
    <property type="entry name" value="SLR1927 PROTEIN"/>
    <property type="match status" value="1"/>
</dbReference>
<keyword evidence="1" id="KW-0812">Transmembrane</keyword>
<keyword evidence="1" id="KW-0472">Membrane</keyword>
<sequence length="373" mass="40955">MRRKIETRGSVVLGGAVALAAAGVLRVDGVLLTLGVAAAGWVGFSALFAVWNLRRLRVEVEGPRVVRAGESYRLQVTLRNERRFFDAVGVQLQIRGPGGLEARMEVPWVVAGGQAGGEIRVSSDGRGDGKVLEYQMISVFPWGLVRAGLDGEVGHALTVLPRPIVPVELLEGGADEEKDGLFDPLHRESSGMPRGMREFRAGDRMRDVSWPASLRAVARGTGLVVREWDPPGMRPRQVTLVFHSYAADGMLIRPDRFERAISLAWGAMGHLQAAGVEVRFLSDFSAWVPAVIRSRRELGRLGDRLAGCQREAATERHELEARLDECDGEVWVMSDMPLVSWSSVVESRSQVRVIDVTRFEQGRRLALGGRVHA</sequence>
<feature type="transmembrane region" description="Helical" evidence="1">
    <location>
        <begin position="36"/>
        <end position="54"/>
    </location>
</feature>
<keyword evidence="1" id="KW-1133">Transmembrane helix</keyword>
<dbReference type="RefSeq" id="WP_200277571.1">
    <property type="nucleotide sequence ID" value="NZ_JAENII010000003.1"/>
</dbReference>
<comment type="caution">
    <text evidence="2">The sequence shown here is derived from an EMBL/GenBank/DDBJ whole genome shotgun (WGS) entry which is preliminary data.</text>
</comment>
<dbReference type="EMBL" id="JAENII010000003">
    <property type="protein sequence ID" value="MBK1826532.1"/>
    <property type="molecule type" value="Genomic_DNA"/>
</dbReference>
<organism evidence="2 3">
    <name type="scientific">Haloferula rosea</name>
    <dbReference type="NCBI Taxonomy" id="490093"/>
    <lineage>
        <taxon>Bacteria</taxon>
        <taxon>Pseudomonadati</taxon>
        <taxon>Verrucomicrobiota</taxon>
        <taxon>Verrucomicrobiia</taxon>
        <taxon>Verrucomicrobiales</taxon>
        <taxon>Verrucomicrobiaceae</taxon>
        <taxon>Haloferula</taxon>
    </lineage>
</organism>
<gene>
    <name evidence="2" type="ORF">JIN81_05845</name>
</gene>
<evidence type="ECO:0000256" key="1">
    <source>
        <dbReference type="SAM" id="Phobius"/>
    </source>
</evidence>
<keyword evidence="3" id="KW-1185">Reference proteome</keyword>
<protein>
    <submittedName>
        <fullName evidence="2">DUF58 domain-containing protein</fullName>
    </submittedName>
</protein>
<proteinExistence type="predicted"/>
<name>A0A934VF22_9BACT</name>
<evidence type="ECO:0000313" key="3">
    <source>
        <dbReference type="Proteomes" id="UP000658278"/>
    </source>
</evidence>
<dbReference type="Proteomes" id="UP000658278">
    <property type="component" value="Unassembled WGS sequence"/>
</dbReference>
<dbReference type="AlphaFoldDB" id="A0A934VF22"/>
<accession>A0A934VF22</accession>
<reference evidence="2" key="1">
    <citation type="submission" date="2021-01" db="EMBL/GenBank/DDBJ databases">
        <title>Modified the classification status of verrucomicrobia.</title>
        <authorList>
            <person name="Feng X."/>
        </authorList>
    </citation>
    <scope>NUCLEOTIDE SEQUENCE</scope>
    <source>
        <strain evidence="2">KCTC 22201</strain>
    </source>
</reference>
<evidence type="ECO:0000313" key="2">
    <source>
        <dbReference type="EMBL" id="MBK1826532.1"/>
    </source>
</evidence>